<dbReference type="Gene3D" id="3.40.50.150">
    <property type="entry name" value="Vaccinia Virus protein VP39"/>
    <property type="match status" value="1"/>
</dbReference>
<name>A0A9X3Z8B2_9PROT</name>
<protein>
    <submittedName>
        <fullName evidence="2">Metalloregulator ArsR/SmtB family transcription factor</fullName>
    </submittedName>
</protein>
<dbReference type="InterPro" id="IPR029063">
    <property type="entry name" value="SAM-dependent_MTases_sf"/>
</dbReference>
<dbReference type="InterPro" id="IPR050508">
    <property type="entry name" value="Methyltransf_Superfamily"/>
</dbReference>
<dbReference type="Gene3D" id="1.10.10.10">
    <property type="entry name" value="Winged helix-like DNA-binding domain superfamily/Winged helix DNA-binding domain"/>
    <property type="match status" value="1"/>
</dbReference>
<organism evidence="2 3">
    <name type="scientific">Govanella unica</name>
    <dbReference type="NCBI Taxonomy" id="2975056"/>
    <lineage>
        <taxon>Bacteria</taxon>
        <taxon>Pseudomonadati</taxon>
        <taxon>Pseudomonadota</taxon>
        <taxon>Alphaproteobacteria</taxon>
        <taxon>Emcibacterales</taxon>
        <taxon>Govanellaceae</taxon>
        <taxon>Govanella</taxon>
    </lineage>
</organism>
<gene>
    <name evidence="2" type="ORF">NYP16_13990</name>
</gene>
<dbReference type="Proteomes" id="UP001141619">
    <property type="component" value="Unassembled WGS sequence"/>
</dbReference>
<dbReference type="PANTHER" id="PTHR42912">
    <property type="entry name" value="METHYLTRANSFERASE"/>
    <property type="match status" value="1"/>
</dbReference>
<dbReference type="InterPro" id="IPR025714">
    <property type="entry name" value="Methyltranfer_dom"/>
</dbReference>
<dbReference type="InterPro" id="IPR036388">
    <property type="entry name" value="WH-like_DNA-bd_sf"/>
</dbReference>
<dbReference type="InterPro" id="IPR011991">
    <property type="entry name" value="ArsR-like_HTH"/>
</dbReference>
<dbReference type="Pfam" id="PF13847">
    <property type="entry name" value="Methyltransf_31"/>
    <property type="match status" value="1"/>
</dbReference>
<evidence type="ECO:0000259" key="1">
    <source>
        <dbReference type="PROSITE" id="PS50987"/>
    </source>
</evidence>
<dbReference type="GO" id="GO:0003700">
    <property type="term" value="F:DNA-binding transcription factor activity"/>
    <property type="evidence" value="ECO:0007669"/>
    <property type="project" value="InterPro"/>
</dbReference>
<accession>A0A9X3Z8B2</accession>
<evidence type="ECO:0000313" key="2">
    <source>
        <dbReference type="EMBL" id="MDA5195062.1"/>
    </source>
</evidence>
<comment type="caution">
    <text evidence="2">The sequence shown here is derived from an EMBL/GenBank/DDBJ whole genome shotgun (WGS) entry which is preliminary data.</text>
</comment>
<proteinExistence type="predicted"/>
<dbReference type="CDD" id="cd02440">
    <property type="entry name" value="AdoMet_MTases"/>
    <property type="match status" value="1"/>
</dbReference>
<dbReference type="Pfam" id="PF01022">
    <property type="entry name" value="HTH_5"/>
    <property type="match status" value="1"/>
</dbReference>
<dbReference type="InterPro" id="IPR001845">
    <property type="entry name" value="HTH_ArsR_DNA-bd_dom"/>
</dbReference>
<sequence>MSQSETEKSPEAVGFTMDDLLSALKSVAEPTRLRVLALLAEGELTVTELTQILRQSQPRVSRHLKLLCEAGVLNRYREGTWVFYRLSPGDGIGLLARGLLNYLPGDDHVLAADQERLSQVRQSRTAAAAEYFGRVAADWDRLRSLHVADTEVEARLLDILGARRYGDVLDVGTGTGRILELLAARADHATGIDLSREMLAVARSNIERLGLDNCQVRLGDMYDMPMPDSSADLVIFHQVLHYADDPLAAILETGRVLRPGGRVMVIDFAPHEFEELREAHAHRRLGFHDAEVATWFRAAALEPGRVERLTGLSTELTVTIWSAEKTPVIKEHAA</sequence>
<keyword evidence="3" id="KW-1185">Reference proteome</keyword>
<dbReference type="SMART" id="SM00418">
    <property type="entry name" value="HTH_ARSR"/>
    <property type="match status" value="1"/>
</dbReference>
<evidence type="ECO:0000313" key="3">
    <source>
        <dbReference type="Proteomes" id="UP001141619"/>
    </source>
</evidence>
<dbReference type="SUPFAM" id="SSF46785">
    <property type="entry name" value="Winged helix' DNA-binding domain"/>
    <property type="match status" value="1"/>
</dbReference>
<dbReference type="CDD" id="cd00090">
    <property type="entry name" value="HTH_ARSR"/>
    <property type="match status" value="1"/>
</dbReference>
<reference evidence="2" key="2">
    <citation type="journal article" date="2023" name="Syst. Appl. Microbiol.">
        <title>Govania unica gen. nov., sp. nov., a rare biosphere bacterium that represents a novel family in the class Alphaproteobacteria.</title>
        <authorList>
            <person name="Vandamme P."/>
            <person name="Peeters C."/>
            <person name="Hettiarachchi A."/>
            <person name="Cnockaert M."/>
            <person name="Carlier A."/>
        </authorList>
    </citation>
    <scope>NUCLEOTIDE SEQUENCE</scope>
    <source>
        <strain evidence="2">LMG 31809</strain>
    </source>
</reference>
<dbReference type="InterPro" id="IPR036390">
    <property type="entry name" value="WH_DNA-bd_sf"/>
</dbReference>
<reference evidence="2" key="1">
    <citation type="submission" date="2022-08" db="EMBL/GenBank/DDBJ databases">
        <authorList>
            <person name="Vandamme P."/>
            <person name="Hettiarachchi A."/>
            <person name="Peeters C."/>
            <person name="Cnockaert M."/>
            <person name="Carlier A."/>
        </authorList>
    </citation>
    <scope>NUCLEOTIDE SEQUENCE</scope>
    <source>
        <strain evidence="2">LMG 31809</strain>
    </source>
</reference>
<dbReference type="GO" id="GO:0008168">
    <property type="term" value="F:methyltransferase activity"/>
    <property type="evidence" value="ECO:0007669"/>
    <property type="project" value="TreeGrafter"/>
</dbReference>
<dbReference type="NCBIfam" id="NF033788">
    <property type="entry name" value="HTH_metalloreg"/>
    <property type="match status" value="1"/>
</dbReference>
<dbReference type="AlphaFoldDB" id="A0A9X3Z8B2"/>
<dbReference type="PRINTS" id="PR00778">
    <property type="entry name" value="HTHARSR"/>
</dbReference>
<dbReference type="SUPFAM" id="SSF53335">
    <property type="entry name" value="S-adenosyl-L-methionine-dependent methyltransferases"/>
    <property type="match status" value="1"/>
</dbReference>
<dbReference type="PROSITE" id="PS50987">
    <property type="entry name" value="HTH_ARSR_2"/>
    <property type="match status" value="1"/>
</dbReference>
<dbReference type="RefSeq" id="WP_274944773.1">
    <property type="nucleotide sequence ID" value="NZ_JANWOI010000005.1"/>
</dbReference>
<feature type="domain" description="HTH arsR-type" evidence="1">
    <location>
        <begin position="12"/>
        <end position="106"/>
    </location>
</feature>
<dbReference type="EMBL" id="JANWOI010000005">
    <property type="protein sequence ID" value="MDA5195062.1"/>
    <property type="molecule type" value="Genomic_DNA"/>
</dbReference>
<dbReference type="PANTHER" id="PTHR42912:SF93">
    <property type="entry name" value="N6-ADENOSINE-METHYLTRANSFERASE TMT1A"/>
    <property type="match status" value="1"/>
</dbReference>